<keyword evidence="3" id="KW-1185">Reference proteome</keyword>
<keyword evidence="1" id="KW-0472">Membrane</keyword>
<organism evidence="2 3">
    <name type="scientific">Candidatus Brevifilum fermentans</name>
    <dbReference type="NCBI Taxonomy" id="1986204"/>
    <lineage>
        <taxon>Bacteria</taxon>
        <taxon>Bacillati</taxon>
        <taxon>Chloroflexota</taxon>
        <taxon>Anaerolineae</taxon>
        <taxon>Anaerolineales</taxon>
        <taxon>Anaerolineaceae</taxon>
        <taxon>Candidatus Brevifilum</taxon>
    </lineage>
</organism>
<evidence type="ECO:0000313" key="3">
    <source>
        <dbReference type="Proteomes" id="UP000195514"/>
    </source>
</evidence>
<dbReference type="Proteomes" id="UP000195514">
    <property type="component" value="Chromosome I"/>
</dbReference>
<name>A0A1Y6K3G6_9CHLR</name>
<proteinExistence type="predicted"/>
<keyword evidence="1" id="KW-1133">Transmembrane helix</keyword>
<dbReference type="KEGG" id="abat:CFX1CAM_1138"/>
<accession>A0A1Y6K3G6</accession>
<evidence type="ECO:0000256" key="1">
    <source>
        <dbReference type="SAM" id="Phobius"/>
    </source>
</evidence>
<evidence type="ECO:0000313" key="2">
    <source>
        <dbReference type="EMBL" id="SMX54203.1"/>
    </source>
</evidence>
<dbReference type="EMBL" id="LT859958">
    <property type="protein sequence ID" value="SMX54203.1"/>
    <property type="molecule type" value="Genomic_DNA"/>
</dbReference>
<sequence>MLIIIQIEILSINFPQGLLANSMWCLAYLLMAGMGNSLLFKQRAIFVLKSRP</sequence>
<feature type="transmembrane region" description="Helical" evidence="1">
    <location>
        <begin position="18"/>
        <end position="40"/>
    </location>
</feature>
<reference evidence="3" key="1">
    <citation type="submission" date="2017-05" db="EMBL/GenBank/DDBJ databases">
        <authorList>
            <person name="Kirkegaard R."/>
            <person name="Mcilroy J S."/>
        </authorList>
    </citation>
    <scope>NUCLEOTIDE SEQUENCE [LARGE SCALE GENOMIC DNA]</scope>
</reference>
<protein>
    <submittedName>
        <fullName evidence="2">Uncharacterized protein</fullName>
    </submittedName>
</protein>
<keyword evidence="1" id="KW-0812">Transmembrane</keyword>
<gene>
    <name evidence="2" type="ORF">CFX1CAM_1138</name>
</gene>
<dbReference type="AlphaFoldDB" id="A0A1Y6K3G6"/>